<dbReference type="Proteomes" id="UP000188354">
    <property type="component" value="Chromosome LG03"/>
</dbReference>
<evidence type="ECO:0000313" key="2">
    <source>
        <dbReference type="EMBL" id="OIW14530.1"/>
    </source>
</evidence>
<dbReference type="OMA" id="CTFISFH"/>
<feature type="signal peptide" evidence="1">
    <location>
        <begin position="1"/>
        <end position="29"/>
    </location>
</feature>
<evidence type="ECO:0000256" key="1">
    <source>
        <dbReference type="SAM" id="SignalP"/>
    </source>
</evidence>
<name>A0A1J7I7E8_LUPAN</name>
<dbReference type="PANTHER" id="PTHR34277">
    <property type="entry name" value="CLAVATA3/ESR (CLE)-RELATED PROTEIN 26"/>
    <property type="match status" value="1"/>
</dbReference>
<evidence type="ECO:0000313" key="3">
    <source>
        <dbReference type="Proteomes" id="UP000188354"/>
    </source>
</evidence>
<reference evidence="2 3" key="1">
    <citation type="journal article" date="2017" name="Plant Biotechnol. J.">
        <title>A comprehensive draft genome sequence for lupin (Lupinus angustifolius), an emerging health food: insights into plant-microbe interactions and legume evolution.</title>
        <authorList>
            <person name="Hane J.K."/>
            <person name="Ming Y."/>
            <person name="Kamphuis L.G."/>
            <person name="Nelson M.N."/>
            <person name="Garg G."/>
            <person name="Atkins C.A."/>
            <person name="Bayer P.E."/>
            <person name="Bravo A."/>
            <person name="Bringans S."/>
            <person name="Cannon S."/>
            <person name="Edwards D."/>
            <person name="Foley R."/>
            <person name="Gao L.L."/>
            <person name="Harrison M.J."/>
            <person name="Huang W."/>
            <person name="Hurgobin B."/>
            <person name="Li S."/>
            <person name="Liu C.W."/>
            <person name="McGrath A."/>
            <person name="Morahan G."/>
            <person name="Murray J."/>
            <person name="Weller J."/>
            <person name="Jian J."/>
            <person name="Singh K.B."/>
        </authorList>
    </citation>
    <scope>NUCLEOTIDE SEQUENCE [LARGE SCALE GENOMIC DNA]</scope>
    <source>
        <strain evidence="3">cv. Tanjil</strain>
        <tissue evidence="2">Whole plant</tissue>
    </source>
</reference>
<feature type="chain" id="PRO_5012407994" evidence="1">
    <location>
        <begin position="30"/>
        <end position="87"/>
    </location>
</feature>
<protein>
    <submittedName>
        <fullName evidence="2">Uncharacterized protein</fullName>
    </submittedName>
</protein>
<dbReference type="AlphaFoldDB" id="A0A1J7I7E8"/>
<dbReference type="PANTHER" id="PTHR34277:SF1">
    <property type="entry name" value="CLAVATA3_ESR (CLE) GENE FAMILY MEMBER MTCLE20"/>
    <property type="match status" value="1"/>
</dbReference>
<dbReference type="InterPro" id="IPR039316">
    <property type="entry name" value="CLE25/26"/>
</dbReference>
<feature type="non-terminal residue" evidence="2">
    <location>
        <position position="1"/>
    </location>
</feature>
<gene>
    <name evidence="2" type="ORF">TanjilG_12929</name>
</gene>
<keyword evidence="1" id="KW-0732">Signal</keyword>
<proteinExistence type="predicted"/>
<organism evidence="2 3">
    <name type="scientific">Lupinus angustifolius</name>
    <name type="common">Narrow-leaved blue lupine</name>
    <dbReference type="NCBI Taxonomy" id="3871"/>
    <lineage>
        <taxon>Eukaryota</taxon>
        <taxon>Viridiplantae</taxon>
        <taxon>Streptophyta</taxon>
        <taxon>Embryophyta</taxon>
        <taxon>Tracheophyta</taxon>
        <taxon>Spermatophyta</taxon>
        <taxon>Magnoliopsida</taxon>
        <taxon>eudicotyledons</taxon>
        <taxon>Gunneridae</taxon>
        <taxon>Pentapetalae</taxon>
        <taxon>rosids</taxon>
        <taxon>fabids</taxon>
        <taxon>Fabales</taxon>
        <taxon>Fabaceae</taxon>
        <taxon>Papilionoideae</taxon>
        <taxon>50 kb inversion clade</taxon>
        <taxon>genistoids sensu lato</taxon>
        <taxon>core genistoids</taxon>
        <taxon>Genisteae</taxon>
        <taxon>Lupinus</taxon>
    </lineage>
</organism>
<accession>A0A1J7I7E8</accession>
<keyword evidence="3" id="KW-1185">Reference proteome</keyword>
<sequence length="87" mass="10166">QNMHFRHCIHVGGLKRVLFFVLLTFLVCGEKEESVVGLSNQKPNTQEKQLRQKKLLQHQEQVPKYPFDVFASEKRKVPNASDPLHNR</sequence>
<dbReference type="Gramene" id="OIW14530">
    <property type="protein sequence ID" value="OIW14530"/>
    <property type="gene ID" value="TanjilG_12929"/>
</dbReference>
<dbReference type="EMBL" id="CM007363">
    <property type="protein sequence ID" value="OIW14530.1"/>
    <property type="molecule type" value="Genomic_DNA"/>
</dbReference>